<feature type="active site" description="Nucleophile" evidence="4">
    <location>
        <position position="246"/>
    </location>
</feature>
<reference evidence="7 8" key="1">
    <citation type="submission" date="2023-07" db="EMBL/GenBank/DDBJ databases">
        <title>Genomic Encyclopedia of Type Strains, Phase IV (KMG-IV): sequencing the most valuable type-strain genomes for metagenomic binning, comparative biology and taxonomic classification.</title>
        <authorList>
            <person name="Goeker M."/>
        </authorList>
    </citation>
    <scope>NUCLEOTIDE SEQUENCE [LARGE SCALE GENOMIC DNA]</scope>
    <source>
        <strain evidence="7 8">DSM 19619</strain>
    </source>
</reference>
<evidence type="ECO:0000256" key="4">
    <source>
        <dbReference type="PROSITE-ProRule" id="PRU01100"/>
    </source>
</evidence>
<evidence type="ECO:0000256" key="5">
    <source>
        <dbReference type="SAM" id="SignalP"/>
    </source>
</evidence>
<dbReference type="InterPro" id="IPR022790">
    <property type="entry name" value="GH26_dom"/>
</dbReference>
<evidence type="ECO:0000313" key="8">
    <source>
        <dbReference type="Proteomes" id="UP001242480"/>
    </source>
</evidence>
<name>A0ABU0JK50_9HYPH</name>
<sequence length="338" mass="37808">MTRKSRRDTNGLCPMALAILCCMPPLAAAAAGTVPVLGTDAESVAQYDATVRDAAHALRWNLNFMKYDQPLNTKLFDTLAQRGVTHIVVTVGLENSLATIEQGKLDEDLKKLSAELFQWQQSHPQVQVIVRPFHEMNGDWYPWGFKKEHDGNSISQFNPAWRHVRSVMRSGFPDLPFMWCPGVNQDNKFGAYYPGNDEVEYLALDGYNHSTSQGGWTSMRQIFHDSLVAIRSNPAIDRTKPLVIAETATTEPDAAAAALGHSKAEWFGRSFGNMGWWLHSEAPKFRVGTVLYFNYPDLHTGKALSPEAYKNDYLVYDPQLPNASVSRSAFRASVRDLP</sequence>
<evidence type="ECO:0000256" key="2">
    <source>
        <dbReference type="ARBA" id="ARBA00022801"/>
    </source>
</evidence>
<keyword evidence="2 4" id="KW-0378">Hydrolase</keyword>
<comment type="caution">
    <text evidence="7">The sequence shown here is derived from an EMBL/GenBank/DDBJ whole genome shotgun (WGS) entry which is preliminary data.</text>
</comment>
<evidence type="ECO:0000256" key="3">
    <source>
        <dbReference type="ARBA" id="ARBA00023295"/>
    </source>
</evidence>
<dbReference type="Pfam" id="PF02156">
    <property type="entry name" value="Glyco_hydro_26"/>
    <property type="match status" value="1"/>
</dbReference>
<dbReference type="Proteomes" id="UP001242480">
    <property type="component" value="Unassembled WGS sequence"/>
</dbReference>
<gene>
    <name evidence="7" type="ORF">QO011_006543</name>
</gene>
<feature type="chain" id="PRO_5047139324" description="GH26 domain-containing protein" evidence="5">
    <location>
        <begin position="30"/>
        <end position="338"/>
    </location>
</feature>
<dbReference type="Gene3D" id="3.20.20.80">
    <property type="entry name" value="Glycosidases"/>
    <property type="match status" value="1"/>
</dbReference>
<evidence type="ECO:0000259" key="6">
    <source>
        <dbReference type="PROSITE" id="PS51764"/>
    </source>
</evidence>
<dbReference type="EMBL" id="JAUSVX010000016">
    <property type="protein sequence ID" value="MDQ0473507.1"/>
    <property type="molecule type" value="Genomic_DNA"/>
</dbReference>
<organism evidence="7 8">
    <name type="scientific">Labrys wisconsinensis</name>
    <dbReference type="NCBI Taxonomy" id="425677"/>
    <lineage>
        <taxon>Bacteria</taxon>
        <taxon>Pseudomonadati</taxon>
        <taxon>Pseudomonadota</taxon>
        <taxon>Alphaproteobacteria</taxon>
        <taxon>Hyphomicrobiales</taxon>
        <taxon>Xanthobacteraceae</taxon>
        <taxon>Labrys</taxon>
    </lineage>
</organism>
<feature type="signal peptide" evidence="5">
    <location>
        <begin position="1"/>
        <end position="29"/>
    </location>
</feature>
<dbReference type="InterPro" id="IPR017853">
    <property type="entry name" value="GH"/>
</dbReference>
<proteinExistence type="inferred from homology"/>
<dbReference type="PROSITE" id="PS51764">
    <property type="entry name" value="GH26"/>
    <property type="match status" value="1"/>
</dbReference>
<comment type="similarity">
    <text evidence="1 4">Belongs to the glycosyl hydrolase 26 family.</text>
</comment>
<dbReference type="SUPFAM" id="SSF51445">
    <property type="entry name" value="(Trans)glycosidases"/>
    <property type="match status" value="1"/>
</dbReference>
<dbReference type="PANTHER" id="PTHR40079">
    <property type="entry name" value="MANNAN ENDO-1,4-BETA-MANNOSIDASE E-RELATED"/>
    <property type="match status" value="1"/>
</dbReference>
<evidence type="ECO:0000256" key="1">
    <source>
        <dbReference type="ARBA" id="ARBA00007754"/>
    </source>
</evidence>
<protein>
    <recommendedName>
        <fullName evidence="6">GH26 domain-containing protein</fullName>
    </recommendedName>
</protein>
<keyword evidence="5" id="KW-0732">Signal</keyword>
<keyword evidence="8" id="KW-1185">Reference proteome</keyword>
<feature type="active site" description="Proton donor" evidence="4">
    <location>
        <position position="135"/>
    </location>
</feature>
<keyword evidence="3 4" id="KW-0326">Glycosidase</keyword>
<dbReference type="RefSeq" id="WP_307281863.1">
    <property type="nucleotide sequence ID" value="NZ_JAUSVX010000016.1"/>
</dbReference>
<dbReference type="InterPro" id="IPR000805">
    <property type="entry name" value="Glyco_hydro_26"/>
</dbReference>
<evidence type="ECO:0000313" key="7">
    <source>
        <dbReference type="EMBL" id="MDQ0473507.1"/>
    </source>
</evidence>
<accession>A0ABU0JK50</accession>
<feature type="domain" description="GH26" evidence="6">
    <location>
        <begin position="11"/>
        <end position="318"/>
    </location>
</feature>
<dbReference type="PANTHER" id="PTHR40079:SF4">
    <property type="entry name" value="GH26 DOMAIN-CONTAINING PROTEIN-RELATED"/>
    <property type="match status" value="1"/>
</dbReference>